<evidence type="ECO:0000313" key="1">
    <source>
        <dbReference type="EMBL" id="APD70683.1"/>
    </source>
</evidence>
<dbReference type="AlphaFoldDB" id="A0A1J0QZK5"/>
<organism evidence="1">
    <name type="scientific">Klebsiella pneumoniae</name>
    <dbReference type="NCBI Taxonomy" id="573"/>
    <lineage>
        <taxon>Bacteria</taxon>
        <taxon>Pseudomonadati</taxon>
        <taxon>Pseudomonadota</taxon>
        <taxon>Gammaproteobacteria</taxon>
        <taxon>Enterobacterales</taxon>
        <taxon>Enterobacteriaceae</taxon>
        <taxon>Klebsiella/Raoultella group</taxon>
        <taxon>Klebsiella</taxon>
        <taxon>Klebsiella pneumoniae complex</taxon>
    </lineage>
</organism>
<protein>
    <submittedName>
        <fullName evidence="1">Uncharacterized protein</fullName>
    </submittedName>
</protein>
<dbReference type="EMBL" id="KX029332">
    <property type="protein sequence ID" value="APD70683.1"/>
    <property type="molecule type" value="Genomic_DNA"/>
</dbReference>
<name>A0A1J0QZK5_KLEPN</name>
<keyword evidence="1" id="KW-0614">Plasmid</keyword>
<reference evidence="1" key="1">
    <citation type="submission" date="2016-04" db="EMBL/GenBank/DDBJ databases">
        <title>Complete sequences of multidrug resistance plasmids bearing rmtG16S ribosomal RNA methyltransferase genes.</title>
        <authorList>
            <person name="Bueno M.F.C."/>
            <person name="Francisco G.R."/>
            <person name="Doi Y."/>
            <person name="Garcia D.O."/>
        </authorList>
    </citation>
    <scope>NUCLEOTIDE SEQUENCE</scope>
    <source>
        <strain evidence="1">Kp84/11</strain>
        <plasmid evidence="1">unnamed</plasmid>
    </source>
</reference>
<proteinExistence type="predicted"/>
<sequence>MNSTALLGTKKILSAHIVKAQVVIVSVMQILQENVPRVKVRANKVP</sequence>
<geneLocation type="plasmid" evidence="1">
    <name>unnamed</name>
</geneLocation>
<accession>A0A1J0QZK5</accession>